<dbReference type="PANTHER" id="PTHR35145">
    <property type="entry name" value="CYTOPLASMIC PROTEIN-RELATED"/>
    <property type="match status" value="1"/>
</dbReference>
<dbReference type="PANTHER" id="PTHR35145:SF1">
    <property type="entry name" value="CYTOPLASMIC PROTEIN"/>
    <property type="match status" value="1"/>
</dbReference>
<reference evidence="1 2" key="1">
    <citation type="submission" date="2016-04" db="EMBL/GenBank/DDBJ databases">
        <title>ATOL: Assembling a taxonomically balanced genome-scale reconstruction of the evolutionary history of the Enterobacteriaceae.</title>
        <authorList>
            <person name="Plunkett G.III."/>
            <person name="Neeno-Eckwall E.C."/>
            <person name="Glasner J.D."/>
            <person name="Perna N.T."/>
        </authorList>
    </citation>
    <scope>NUCLEOTIDE SEQUENCE [LARGE SCALE GENOMIC DNA]</scope>
    <source>
        <strain evidence="1 2">ATCC 35613</strain>
    </source>
</reference>
<dbReference type="InterPro" id="IPR058532">
    <property type="entry name" value="YjbR/MT2646/Rv2570-like"/>
</dbReference>
<dbReference type="SUPFAM" id="SSF142906">
    <property type="entry name" value="YjbR-like"/>
    <property type="match status" value="1"/>
</dbReference>
<accession>A0A1B7K175</accession>
<dbReference type="EMBL" id="LXEW01000014">
    <property type="protein sequence ID" value="OAT53912.1"/>
    <property type="molecule type" value="Genomic_DNA"/>
</dbReference>
<proteinExistence type="predicted"/>
<dbReference type="Pfam" id="PF04237">
    <property type="entry name" value="YjbR"/>
    <property type="match status" value="1"/>
</dbReference>
<gene>
    <name evidence="1" type="ORF">M998_0757</name>
</gene>
<name>A0A1B7K175_9GAMM</name>
<comment type="caution">
    <text evidence="1">The sequence shown here is derived from an EMBL/GenBank/DDBJ whole genome shotgun (WGS) entry which is preliminary data.</text>
</comment>
<protein>
    <submittedName>
        <fullName evidence="1">Uncharacterized DUF419 family protein</fullName>
    </submittedName>
</protein>
<evidence type="ECO:0000313" key="2">
    <source>
        <dbReference type="Proteomes" id="UP000078224"/>
    </source>
</evidence>
<dbReference type="Gene3D" id="3.90.1150.30">
    <property type="match status" value="1"/>
</dbReference>
<dbReference type="InterPro" id="IPR038056">
    <property type="entry name" value="YjbR-like_sf"/>
</dbReference>
<dbReference type="AlphaFoldDB" id="A0A1B7K175"/>
<dbReference type="InterPro" id="IPR007351">
    <property type="entry name" value="YjbR"/>
</dbReference>
<organism evidence="1 2">
    <name type="scientific">Providencia heimbachae ATCC 35613</name>
    <dbReference type="NCBI Taxonomy" id="1354272"/>
    <lineage>
        <taxon>Bacteria</taxon>
        <taxon>Pseudomonadati</taxon>
        <taxon>Pseudomonadota</taxon>
        <taxon>Gammaproteobacteria</taxon>
        <taxon>Enterobacterales</taxon>
        <taxon>Morganellaceae</taxon>
        <taxon>Providencia</taxon>
    </lineage>
</organism>
<dbReference type="PATRIC" id="fig|1354272.4.peg.781"/>
<dbReference type="Proteomes" id="UP000078224">
    <property type="component" value="Unassembled WGS sequence"/>
</dbReference>
<keyword evidence="2" id="KW-1185">Reference proteome</keyword>
<evidence type="ECO:0000313" key="1">
    <source>
        <dbReference type="EMBL" id="OAT53912.1"/>
    </source>
</evidence>
<sequence length="76" mass="8635">MSVPSEKLDQGSGIDLVDIVNLKASPELVGSLRLIKDVYPAYHMNKEHWVTIKLGSHFHDDELKLLIDDSYRLTTK</sequence>